<evidence type="ECO:0000313" key="1">
    <source>
        <dbReference type="EMBL" id="RJL16384.1"/>
    </source>
</evidence>
<keyword evidence="2" id="KW-1185">Reference proteome</keyword>
<evidence type="ECO:0000313" key="2">
    <source>
        <dbReference type="Proteomes" id="UP000283587"/>
    </source>
</evidence>
<protein>
    <submittedName>
        <fullName evidence="1">Uncharacterized protein</fullName>
    </submittedName>
</protein>
<reference evidence="2" key="1">
    <citation type="submission" date="2018-09" db="EMBL/GenBank/DDBJ databases">
        <title>Paracoccus onubensis nov. sp. a moderate halophilic bacterium isolated from Gruta de las Maravillas (Aracena, Spain).</title>
        <authorList>
            <person name="Jurado V."/>
            <person name="Gutierrez-Patricio S."/>
            <person name="Gonzalez-Pimentel J.L."/>
            <person name="Miller A.Z."/>
            <person name="Laiz L."/>
            <person name="Saiz-Jimenez C."/>
        </authorList>
    </citation>
    <scope>NUCLEOTIDE SEQUENCE [LARGE SCALE GENOMIC DNA]</scope>
    <source>
        <strain evidence="2">DSM 26381</strain>
    </source>
</reference>
<dbReference type="OrthoDB" id="7774365at2"/>
<dbReference type="EMBL" id="QZEW01000035">
    <property type="protein sequence ID" value="RJL16384.1"/>
    <property type="molecule type" value="Genomic_DNA"/>
</dbReference>
<organism evidence="1 2">
    <name type="scientific">Paracoccus siganidrum</name>
    <dbReference type="NCBI Taxonomy" id="1276757"/>
    <lineage>
        <taxon>Bacteria</taxon>
        <taxon>Pseudomonadati</taxon>
        <taxon>Pseudomonadota</taxon>
        <taxon>Alphaproteobacteria</taxon>
        <taxon>Rhodobacterales</taxon>
        <taxon>Paracoccaceae</taxon>
        <taxon>Paracoccus</taxon>
    </lineage>
</organism>
<dbReference type="Proteomes" id="UP000283587">
    <property type="component" value="Unassembled WGS sequence"/>
</dbReference>
<dbReference type="RefSeq" id="WP_122449280.1">
    <property type="nucleotide sequence ID" value="NZ_QZEW01000035.1"/>
</dbReference>
<gene>
    <name evidence="1" type="ORF">D3P05_09875</name>
</gene>
<comment type="caution">
    <text evidence="1">The sequence shown here is derived from an EMBL/GenBank/DDBJ whole genome shotgun (WGS) entry which is preliminary data.</text>
</comment>
<name>A0A419A780_9RHOB</name>
<proteinExistence type="predicted"/>
<dbReference type="AlphaFoldDB" id="A0A419A780"/>
<accession>A0A419A780</accession>
<sequence>MMDRIMRNLEDAKAAVMCANPSDATVHIEKMVENLEREGLSPAQRERLEPRLAELRELAVAALSGAKQAVDHVQAVLEAARSLQTYDSDGRRHVAPVTDREPRRF</sequence>